<feature type="region of interest" description="Disordered" evidence="1">
    <location>
        <begin position="323"/>
        <end position="352"/>
    </location>
</feature>
<dbReference type="InterPro" id="IPR032472">
    <property type="entry name" value="ArgoL2"/>
</dbReference>
<dbReference type="EMBL" id="LBMM01004058">
    <property type="protein sequence ID" value="KMQ92853.1"/>
    <property type="molecule type" value="Genomic_DNA"/>
</dbReference>
<dbReference type="GO" id="GO:0003723">
    <property type="term" value="F:RNA binding"/>
    <property type="evidence" value="ECO:0007669"/>
    <property type="project" value="InterPro"/>
</dbReference>
<accession>A0A0J7KR82</accession>
<feature type="region of interest" description="Disordered" evidence="1">
    <location>
        <begin position="244"/>
        <end position="308"/>
    </location>
</feature>
<evidence type="ECO:0000313" key="3">
    <source>
        <dbReference type="EMBL" id="KMQ92853.1"/>
    </source>
</evidence>
<dbReference type="OrthoDB" id="10252740at2759"/>
<dbReference type="InterPro" id="IPR014811">
    <property type="entry name" value="ArgoL1"/>
</dbReference>
<feature type="compositionally biased region" description="Basic and acidic residues" evidence="1">
    <location>
        <begin position="107"/>
        <end position="128"/>
    </location>
</feature>
<dbReference type="PROSITE" id="PS50821">
    <property type="entry name" value="PAZ"/>
    <property type="match status" value="1"/>
</dbReference>
<feature type="domain" description="PAZ" evidence="2">
    <location>
        <begin position="549"/>
        <end position="666"/>
    </location>
</feature>
<dbReference type="PaxDb" id="67767-A0A0J7KR82"/>
<dbReference type="Pfam" id="PF08699">
    <property type="entry name" value="ArgoL1"/>
    <property type="match status" value="1"/>
</dbReference>
<evidence type="ECO:0000313" key="4">
    <source>
        <dbReference type="Proteomes" id="UP000036403"/>
    </source>
</evidence>
<dbReference type="InterPro" id="IPR003100">
    <property type="entry name" value="PAZ_dom"/>
</dbReference>
<keyword evidence="4" id="KW-1185">Reference proteome</keyword>
<dbReference type="InterPro" id="IPR032474">
    <property type="entry name" value="Argonaute_N"/>
</dbReference>
<evidence type="ECO:0000256" key="1">
    <source>
        <dbReference type="SAM" id="MobiDB-lite"/>
    </source>
</evidence>
<gene>
    <name evidence="3" type="ORF">RF55_7109</name>
</gene>
<dbReference type="Pfam" id="PF16488">
    <property type="entry name" value="ArgoL2"/>
    <property type="match status" value="1"/>
</dbReference>
<dbReference type="STRING" id="67767.A0A0J7KR82"/>
<feature type="compositionally biased region" description="Basic residues" evidence="1">
    <location>
        <begin position="129"/>
        <end position="139"/>
    </location>
</feature>
<feature type="compositionally biased region" description="Basic and acidic residues" evidence="1">
    <location>
        <begin position="259"/>
        <end position="275"/>
    </location>
</feature>
<dbReference type="Pfam" id="PF16486">
    <property type="entry name" value="ArgoN"/>
    <property type="match status" value="1"/>
</dbReference>
<sequence>MCYRKKEEAEHSGRSCINLKRDCCNSSSKYHHLNNLNYKEHGANGNDNKYHKIYHHNSQKHEVHNSKHHGVNHDHSSKAHHHHNNKYYKAHHHHNNKYYKAHHHHNNRQEHEVHHNSKEHGVNHDHNSSKYHKAHHHRNNSQEHGVNHDHNSSKYHKAHHHLNNSQEHGVNHDNSKEHGVNHDHNSSKYHKAHHHHNSKVHGVNHDNSSKYHKAHNHHNNNSQVYEVHHRNNNSQVYKVHHHNSKEHGVNHHNSKVHGVNHDNSKEHGVNHDNSSKYHKAHHHHNNNSSSQEHKVHHHNSQQHGDNNDKFQLSQLSLRDTLQPTKTSAKAKMTSDAMRQYQQSIPQRRDPMKAGTKGIPIRVYTNLFEIIFNTNFVTNAVHYDVNIEPIASKALYRKVFEQCRINNFKNRYPAFDGKKNAYSANDLPFVDLMQTDIELYDTEREKQRTFKITLKKVANIDLSWIKNLKPGLDEANRDQTGIQVLDIIMRHAPESRFLSVGKSLFWQIDNSKPLGGGLSLSSGGFSSAVLGWKPYVNIDVAHKGFPTAQNVVELMAELTRARGDPIASEVNKRWNREKIEKYLKGLKVIYQIPNQARTKRTHRLNGLGPSAVQHRFDCDGNMITIVEYFARNKQYNLRHPDLPCLWVGATNRPEKIYLPAELCTIVSGQSINRKLDEEQTTNMIRHAATPAPIRKKRIEEAFATINVNDSLTMKQEFHMSIRPEMKQVAARILPAPVLQYNQKTARVNKGIWQMQAFQIASNLEKGTWTILDLSDTVLGNLMHEFVNSLMQNG</sequence>
<dbReference type="SMART" id="SM00949">
    <property type="entry name" value="PAZ"/>
    <property type="match status" value="1"/>
</dbReference>
<feature type="compositionally biased region" description="Basic and acidic residues" evidence="1">
    <location>
        <begin position="169"/>
        <end position="186"/>
    </location>
</feature>
<feature type="compositionally biased region" description="Basic residues" evidence="1">
    <location>
        <begin position="187"/>
        <end position="199"/>
    </location>
</feature>
<dbReference type="Gene3D" id="2.170.260.10">
    <property type="entry name" value="paz domain"/>
    <property type="match status" value="1"/>
</dbReference>
<dbReference type="Proteomes" id="UP000036403">
    <property type="component" value="Unassembled WGS sequence"/>
</dbReference>
<feature type="compositionally biased region" description="Basic residues" evidence="1">
    <location>
        <begin position="153"/>
        <end position="162"/>
    </location>
</feature>
<protein>
    <submittedName>
        <fullName evidence="3">Protein argonaute-2</fullName>
    </submittedName>
</protein>
<comment type="caution">
    <text evidence="3">The sequence shown here is derived from an EMBL/GenBank/DDBJ whole genome shotgun (WGS) entry which is preliminary data.</text>
</comment>
<dbReference type="InterPro" id="IPR036085">
    <property type="entry name" value="PAZ_dom_sf"/>
</dbReference>
<dbReference type="PANTHER" id="PTHR22891">
    <property type="entry name" value="EUKARYOTIC TRANSLATION INITIATION FACTOR 2C"/>
    <property type="match status" value="1"/>
</dbReference>
<feature type="compositionally biased region" description="Basic residues" evidence="1">
    <location>
        <begin position="244"/>
        <end position="255"/>
    </location>
</feature>
<proteinExistence type="predicted"/>
<evidence type="ECO:0000259" key="2">
    <source>
        <dbReference type="PROSITE" id="PS50821"/>
    </source>
</evidence>
<feature type="compositionally biased region" description="Basic residues" evidence="1">
    <location>
        <begin position="276"/>
        <end position="285"/>
    </location>
</feature>
<dbReference type="CDD" id="cd02846">
    <property type="entry name" value="PAZ_argonaute_like"/>
    <property type="match status" value="1"/>
</dbReference>
<dbReference type="SMART" id="SM01163">
    <property type="entry name" value="DUF1785"/>
    <property type="match status" value="1"/>
</dbReference>
<name>A0A0J7KR82_LASNI</name>
<dbReference type="SUPFAM" id="SSF101690">
    <property type="entry name" value="PAZ domain"/>
    <property type="match status" value="1"/>
</dbReference>
<organism evidence="3 4">
    <name type="scientific">Lasius niger</name>
    <name type="common">Black garden ant</name>
    <dbReference type="NCBI Taxonomy" id="67767"/>
    <lineage>
        <taxon>Eukaryota</taxon>
        <taxon>Metazoa</taxon>
        <taxon>Ecdysozoa</taxon>
        <taxon>Arthropoda</taxon>
        <taxon>Hexapoda</taxon>
        <taxon>Insecta</taxon>
        <taxon>Pterygota</taxon>
        <taxon>Neoptera</taxon>
        <taxon>Endopterygota</taxon>
        <taxon>Hymenoptera</taxon>
        <taxon>Apocrita</taxon>
        <taxon>Aculeata</taxon>
        <taxon>Formicoidea</taxon>
        <taxon>Formicidae</taxon>
        <taxon>Formicinae</taxon>
        <taxon>Lasius</taxon>
        <taxon>Lasius</taxon>
    </lineage>
</organism>
<feature type="region of interest" description="Disordered" evidence="1">
    <location>
        <begin position="102"/>
        <end position="216"/>
    </location>
</feature>
<reference evidence="3 4" key="1">
    <citation type="submission" date="2015-04" db="EMBL/GenBank/DDBJ databases">
        <title>Lasius niger genome sequencing.</title>
        <authorList>
            <person name="Konorov E.A."/>
            <person name="Nikitin M.A."/>
            <person name="Kirill M.V."/>
            <person name="Chang P."/>
        </authorList>
    </citation>
    <scope>NUCLEOTIDE SEQUENCE [LARGE SCALE GENOMIC DNA]</scope>
    <source>
        <tissue evidence="3">Whole</tissue>
    </source>
</reference>
<dbReference type="Pfam" id="PF02170">
    <property type="entry name" value="PAZ"/>
    <property type="match status" value="1"/>
</dbReference>
<dbReference type="AlphaFoldDB" id="A0A0J7KR82"/>